<comment type="caution">
    <text evidence="4">The sequence shown here is derived from an EMBL/GenBank/DDBJ whole genome shotgun (WGS) entry which is preliminary data.</text>
</comment>
<keyword evidence="1 3" id="KW-0853">WD repeat</keyword>
<organism evidence="4 5">
    <name type="scientific">Aquiflexum gelatinilyticum</name>
    <dbReference type="NCBI Taxonomy" id="2961943"/>
    <lineage>
        <taxon>Bacteria</taxon>
        <taxon>Pseudomonadati</taxon>
        <taxon>Bacteroidota</taxon>
        <taxon>Cytophagia</taxon>
        <taxon>Cytophagales</taxon>
        <taxon>Cyclobacteriaceae</taxon>
        <taxon>Aquiflexum</taxon>
    </lineage>
</organism>
<dbReference type="PRINTS" id="PR00320">
    <property type="entry name" value="GPROTEINBRPT"/>
</dbReference>
<dbReference type="InterPro" id="IPR015943">
    <property type="entry name" value="WD40/YVTN_repeat-like_dom_sf"/>
</dbReference>
<dbReference type="AlphaFoldDB" id="A0A9X2SXG0"/>
<dbReference type="PROSITE" id="PS50082">
    <property type="entry name" value="WD_REPEATS_2"/>
    <property type="match status" value="5"/>
</dbReference>
<protein>
    <submittedName>
        <fullName evidence="4">WD40 repeat domain-containing protein</fullName>
    </submittedName>
</protein>
<dbReference type="EMBL" id="JANSUY010000001">
    <property type="protein sequence ID" value="MCR9013787.1"/>
    <property type="molecule type" value="Genomic_DNA"/>
</dbReference>
<dbReference type="SUPFAM" id="SSF50978">
    <property type="entry name" value="WD40 repeat-like"/>
    <property type="match status" value="1"/>
</dbReference>
<feature type="repeat" description="WD" evidence="3">
    <location>
        <begin position="267"/>
        <end position="302"/>
    </location>
</feature>
<dbReference type="SMART" id="SM00320">
    <property type="entry name" value="WD40"/>
    <property type="match status" value="6"/>
</dbReference>
<evidence type="ECO:0000256" key="1">
    <source>
        <dbReference type="ARBA" id="ARBA00022574"/>
    </source>
</evidence>
<feature type="repeat" description="WD" evidence="3">
    <location>
        <begin position="12"/>
        <end position="46"/>
    </location>
</feature>
<accession>A0A9X2SXG0</accession>
<feature type="repeat" description="WD" evidence="3">
    <location>
        <begin position="136"/>
        <end position="177"/>
    </location>
</feature>
<evidence type="ECO:0000313" key="5">
    <source>
        <dbReference type="Proteomes" id="UP001142175"/>
    </source>
</evidence>
<dbReference type="InterPro" id="IPR001680">
    <property type="entry name" value="WD40_rpt"/>
</dbReference>
<dbReference type="PANTHER" id="PTHR19848:SF8">
    <property type="entry name" value="F-BOX AND WD REPEAT DOMAIN CONTAINING 7"/>
    <property type="match status" value="1"/>
</dbReference>
<dbReference type="InterPro" id="IPR036322">
    <property type="entry name" value="WD40_repeat_dom_sf"/>
</dbReference>
<dbReference type="Proteomes" id="UP001142175">
    <property type="component" value="Unassembled WGS sequence"/>
</dbReference>
<dbReference type="CDD" id="cd00200">
    <property type="entry name" value="WD40"/>
    <property type="match status" value="1"/>
</dbReference>
<gene>
    <name evidence="4" type="ORF">NU887_02005</name>
</gene>
<dbReference type="InterPro" id="IPR020472">
    <property type="entry name" value="WD40_PAC1"/>
</dbReference>
<evidence type="ECO:0000256" key="2">
    <source>
        <dbReference type="ARBA" id="ARBA00022737"/>
    </source>
</evidence>
<reference evidence="4" key="1">
    <citation type="submission" date="2022-08" db="EMBL/GenBank/DDBJ databases">
        <authorList>
            <person name="Zhang D."/>
        </authorList>
    </citation>
    <scope>NUCLEOTIDE SEQUENCE</scope>
    <source>
        <strain evidence="4">XJ19-11</strain>
    </source>
</reference>
<dbReference type="InterPro" id="IPR019775">
    <property type="entry name" value="WD40_repeat_CS"/>
</dbReference>
<name>A0A9X2SXG0_9BACT</name>
<feature type="repeat" description="WD" evidence="3">
    <location>
        <begin position="220"/>
        <end position="261"/>
    </location>
</feature>
<feature type="repeat" description="WD" evidence="3">
    <location>
        <begin position="178"/>
        <end position="210"/>
    </location>
</feature>
<dbReference type="Gene3D" id="2.130.10.10">
    <property type="entry name" value="YVTN repeat-like/Quinoprotein amine dehydrogenase"/>
    <property type="match status" value="2"/>
</dbReference>
<sequence>MVKIQVNKLHTLTGHNDCIYALAEAPDPRYFFTGSGDGMVVLWDLDDPKDGKLIAKVNHSVYALEVDSQRNQLIVGHNFEGIHVIDLVDQKELWSLNITNQSIFDIKISGNNIFVGTADGMIIVIDTETKAVKRHLKISEKSVRVLALSPDGYRIAAGLSDHSIKVFDLNTLEPIHNLISHSNSVFALGYQPNNSVLISGGRDASLKIWDAVDYSLKQSIVAHLYAINYLAFREDGRYFVTCSMDKSIKVWDAESFKLLKVIDKARYAGHGTSINKVVWSRYNQNIISISDDRKISIWNLEF</sequence>
<dbReference type="RefSeq" id="WP_258421681.1">
    <property type="nucleotide sequence ID" value="NZ_JANSUY010000001.1"/>
</dbReference>
<evidence type="ECO:0000313" key="4">
    <source>
        <dbReference type="EMBL" id="MCR9013787.1"/>
    </source>
</evidence>
<proteinExistence type="predicted"/>
<dbReference type="PROSITE" id="PS50294">
    <property type="entry name" value="WD_REPEATS_REGION"/>
    <property type="match status" value="4"/>
</dbReference>
<evidence type="ECO:0000256" key="3">
    <source>
        <dbReference type="PROSITE-ProRule" id="PRU00221"/>
    </source>
</evidence>
<dbReference type="PROSITE" id="PS00678">
    <property type="entry name" value="WD_REPEATS_1"/>
    <property type="match status" value="1"/>
</dbReference>
<dbReference type="Pfam" id="PF00400">
    <property type="entry name" value="WD40"/>
    <property type="match status" value="5"/>
</dbReference>
<dbReference type="PANTHER" id="PTHR19848">
    <property type="entry name" value="WD40 REPEAT PROTEIN"/>
    <property type="match status" value="1"/>
</dbReference>
<keyword evidence="2" id="KW-0677">Repeat</keyword>
<keyword evidence="5" id="KW-1185">Reference proteome</keyword>